<dbReference type="EMBL" id="ABSU01000006">
    <property type="protein sequence ID" value="EFE34505.1"/>
    <property type="molecule type" value="Genomic_DNA"/>
</dbReference>
<organism evidence="3 4">
    <name type="scientific">Arthroderma benhamiae (strain ATCC MYA-4681 / CBS 112371)</name>
    <name type="common">Trichophyton mentagrophytes</name>
    <dbReference type="NCBI Taxonomy" id="663331"/>
    <lineage>
        <taxon>Eukaryota</taxon>
        <taxon>Fungi</taxon>
        <taxon>Dikarya</taxon>
        <taxon>Ascomycota</taxon>
        <taxon>Pezizomycotina</taxon>
        <taxon>Eurotiomycetes</taxon>
        <taxon>Eurotiomycetidae</taxon>
        <taxon>Onygenales</taxon>
        <taxon>Arthrodermataceae</taxon>
        <taxon>Trichophyton</taxon>
    </lineage>
</organism>
<name>D4AR76_ARTBC</name>
<protein>
    <submittedName>
        <fullName evidence="3">Uncharacterized protein</fullName>
    </submittedName>
</protein>
<dbReference type="KEGG" id="abe:ARB_06906"/>
<comment type="caution">
    <text evidence="3">The sequence shown here is derived from an EMBL/GenBank/DDBJ whole genome shotgun (WGS) entry which is preliminary data.</text>
</comment>
<dbReference type="HOGENOM" id="CLU_1008234_0_0_1"/>
<dbReference type="GeneID" id="9520869"/>
<keyword evidence="2" id="KW-0472">Membrane</keyword>
<keyword evidence="4" id="KW-1185">Reference proteome</keyword>
<feature type="transmembrane region" description="Helical" evidence="2">
    <location>
        <begin position="103"/>
        <end position="121"/>
    </location>
</feature>
<feature type="compositionally biased region" description="Polar residues" evidence="1">
    <location>
        <begin position="256"/>
        <end position="267"/>
    </location>
</feature>
<sequence length="276" mass="30932">MLSIALGACRRRVVRPAAKQQADFALISFCHRPSPFGLPQRQLQLQLLGYNNINKINVNINIALSSTSTSPSAARQSVFLVLFVIFVPCILISTHTFSFSRLFLFYLLLQIFLCLPLRFFFLNLNFFHLLHSILFLTRVDVPVSCDIKAWWVAFSRFFAYYPAPPNASELLDLDHFLVDLILSTDLFTYYPYLSEKCVEVVIIMSYKVMISSIASQKPSSQCKAHVDPTGSIVSHGRLGSETMNLSSITTGTNPLVSSKLGNIQNTPPVGDDKVNE</sequence>
<dbReference type="RefSeq" id="XP_003015145.1">
    <property type="nucleotide sequence ID" value="XM_003015099.1"/>
</dbReference>
<accession>D4AR76</accession>
<feature type="region of interest" description="Disordered" evidence="1">
    <location>
        <begin position="256"/>
        <end position="276"/>
    </location>
</feature>
<keyword evidence="2" id="KW-0812">Transmembrane</keyword>
<proteinExistence type="predicted"/>
<dbReference type="Proteomes" id="UP000008866">
    <property type="component" value="Unassembled WGS sequence"/>
</dbReference>
<dbReference type="AlphaFoldDB" id="D4AR76"/>
<reference evidence="4" key="1">
    <citation type="journal article" date="2011" name="Genome Biol.">
        <title>Comparative and functional genomics provide insights into the pathogenicity of dermatophytic fungi.</title>
        <authorList>
            <person name="Burmester A."/>
            <person name="Shelest E."/>
            <person name="Gloeckner G."/>
            <person name="Heddergott C."/>
            <person name="Schindler S."/>
            <person name="Staib P."/>
            <person name="Heidel A."/>
            <person name="Felder M."/>
            <person name="Petzold A."/>
            <person name="Szafranski K."/>
            <person name="Feuermann M."/>
            <person name="Pedruzzi I."/>
            <person name="Priebe S."/>
            <person name="Groth M."/>
            <person name="Winkler R."/>
            <person name="Li W."/>
            <person name="Kniemeyer O."/>
            <person name="Schroeckh V."/>
            <person name="Hertweck C."/>
            <person name="Hube B."/>
            <person name="White T.C."/>
            <person name="Platzer M."/>
            <person name="Guthke R."/>
            <person name="Heitman J."/>
            <person name="Woestemeyer J."/>
            <person name="Zipfel P.F."/>
            <person name="Monod M."/>
            <person name="Brakhage A.A."/>
        </authorList>
    </citation>
    <scope>NUCLEOTIDE SEQUENCE [LARGE SCALE GENOMIC DNA]</scope>
    <source>
        <strain evidence="4">ATCC MYA-4681 / CBS 112371</strain>
    </source>
</reference>
<feature type="transmembrane region" description="Helical" evidence="2">
    <location>
        <begin position="78"/>
        <end position="97"/>
    </location>
</feature>
<evidence type="ECO:0000256" key="2">
    <source>
        <dbReference type="SAM" id="Phobius"/>
    </source>
</evidence>
<evidence type="ECO:0000313" key="3">
    <source>
        <dbReference type="EMBL" id="EFE34505.1"/>
    </source>
</evidence>
<keyword evidence="2" id="KW-1133">Transmembrane helix</keyword>
<evidence type="ECO:0000313" key="4">
    <source>
        <dbReference type="Proteomes" id="UP000008866"/>
    </source>
</evidence>
<gene>
    <name evidence="3" type="ORF">ARB_06906</name>
</gene>
<evidence type="ECO:0000256" key="1">
    <source>
        <dbReference type="SAM" id="MobiDB-lite"/>
    </source>
</evidence>